<evidence type="ECO:0000256" key="3">
    <source>
        <dbReference type="ARBA" id="ARBA00022553"/>
    </source>
</evidence>
<dbReference type="SMART" id="SM00086">
    <property type="entry name" value="PAC"/>
    <property type="match status" value="2"/>
</dbReference>
<evidence type="ECO:0000313" key="12">
    <source>
        <dbReference type="Proteomes" id="UP000663942"/>
    </source>
</evidence>
<dbReference type="Pfam" id="PF08447">
    <property type="entry name" value="PAS_3"/>
    <property type="match status" value="2"/>
</dbReference>
<keyword evidence="5" id="KW-0418">Kinase</keyword>
<sequence length="809" mass="86237">MAIVVTQTGSGETGGRDAFDRLTAVACAAFDTPHAMIAVLDDDLAVFRAGVGLDETSVPRLESVSHVLVGMGPGAVVVVEDALAHQDFCKHPMVVGPPYVRAFLGATVCTPDGAPVGAIGVMDVKPRSAPTEAQVRLILELAGLAGQLVEHAEAMRQEAARLETLRLAEDMVGVGRWRYEVTSGDVSWSDEIYRIHGVAPGAFSPSLEDVFGHYHADDRAEIQRLVERALQTGEGYSFKLRLIGTDEVERVVAAEGATERDATGRVVALFGVLQDVTERERLLRAAQTNERRYRLLAENTGDVITRVKMDGSSKYISPAIQQLLGWTFEEMSGQSTDYVHPEDGHLVLGAIGKAVKTGEPTRLEHRAVHKNGSVVWVECTFKALRDENGHVDDVVVVIRDMTQRKALEAEVLEAKETAEAAARVKSEFLANMSHELRTPLTSVIGFSGLLQASEALPDEERVYVERIATASEALLGVINDILDYSKLEANAIEMDPEPFQVAALVDGAAAIVEGQCVAKGLNLKVVVDAAMPEVLTGDAGRLRQVMLNFLSNAVKFTGKGGVTLRVGGTADSEGRWRLRVAVTDTGIGIPAEKIEVLFQRFSQADASTTRVYGGTGLGLAISRRLIEIMGGEIGVDSQPGEGATFWFEAPLTEGGAMGGAVGRLVSGDEDLVAPGGMDGRRILMADDAPGNRELVSAILRGLGLEIDTVCDGAEAVQAMQTGTYDLVLMDVHMPVMDGLTATREIRRMQAGTGHRTPILALTANVQADQVARCLDSGMDGHLAKPIQIPELAGALAHWLAGGDPAALAS</sequence>
<dbReference type="PROSITE" id="PS50112">
    <property type="entry name" value="PAS"/>
    <property type="match status" value="1"/>
</dbReference>
<dbReference type="Proteomes" id="UP000663942">
    <property type="component" value="Chromosome"/>
</dbReference>
<dbReference type="InterPro" id="IPR036890">
    <property type="entry name" value="HATPase_C_sf"/>
</dbReference>
<dbReference type="InterPro" id="IPR001610">
    <property type="entry name" value="PAC"/>
</dbReference>
<dbReference type="InterPro" id="IPR036097">
    <property type="entry name" value="HisK_dim/P_sf"/>
</dbReference>
<dbReference type="CDD" id="cd17546">
    <property type="entry name" value="REC_hyHK_CKI1_RcsC-like"/>
    <property type="match status" value="1"/>
</dbReference>
<dbReference type="CDD" id="cd16922">
    <property type="entry name" value="HATPase_EvgS-ArcB-TorS-like"/>
    <property type="match status" value="1"/>
</dbReference>
<feature type="domain" description="PAC" evidence="10">
    <location>
        <begin position="236"/>
        <end position="288"/>
    </location>
</feature>
<dbReference type="Gene3D" id="3.30.565.10">
    <property type="entry name" value="Histidine kinase-like ATPase, C-terminal domain"/>
    <property type="match status" value="1"/>
</dbReference>
<evidence type="ECO:0000259" key="10">
    <source>
        <dbReference type="PROSITE" id="PS50113"/>
    </source>
</evidence>
<dbReference type="SUPFAM" id="SSF55874">
    <property type="entry name" value="ATPase domain of HSP90 chaperone/DNA topoisomerase II/histidine kinase"/>
    <property type="match status" value="1"/>
</dbReference>
<evidence type="ECO:0000259" key="7">
    <source>
        <dbReference type="PROSITE" id="PS50109"/>
    </source>
</evidence>
<protein>
    <recommendedName>
        <fullName evidence="2">histidine kinase</fullName>
        <ecNumber evidence="2">2.7.13.3</ecNumber>
    </recommendedName>
</protein>
<dbReference type="SUPFAM" id="SSF55781">
    <property type="entry name" value="GAF domain-like"/>
    <property type="match status" value="1"/>
</dbReference>
<dbReference type="InterPro" id="IPR004358">
    <property type="entry name" value="Sig_transdc_His_kin-like_C"/>
</dbReference>
<dbReference type="SMART" id="SM00388">
    <property type="entry name" value="HisKA"/>
    <property type="match status" value="1"/>
</dbReference>
<name>A0ABX7SH31_9CAUL</name>
<feature type="modified residue" description="4-aspartylphosphate" evidence="6">
    <location>
        <position position="730"/>
    </location>
</feature>
<keyword evidence="3 6" id="KW-0597">Phosphoprotein</keyword>
<dbReference type="NCBIfam" id="TIGR00229">
    <property type="entry name" value="sensory_box"/>
    <property type="match status" value="1"/>
</dbReference>
<dbReference type="CDD" id="cd00130">
    <property type="entry name" value="PAS"/>
    <property type="match status" value="1"/>
</dbReference>
<dbReference type="PANTHER" id="PTHR45339">
    <property type="entry name" value="HYBRID SIGNAL TRANSDUCTION HISTIDINE KINASE J"/>
    <property type="match status" value="1"/>
</dbReference>
<keyword evidence="12" id="KW-1185">Reference proteome</keyword>
<evidence type="ECO:0000256" key="2">
    <source>
        <dbReference type="ARBA" id="ARBA00012438"/>
    </source>
</evidence>
<dbReference type="Pfam" id="PF02518">
    <property type="entry name" value="HATPase_c"/>
    <property type="match status" value="1"/>
</dbReference>
<evidence type="ECO:0000256" key="6">
    <source>
        <dbReference type="PROSITE-ProRule" id="PRU00169"/>
    </source>
</evidence>
<proteinExistence type="predicted"/>
<dbReference type="SMART" id="SM00065">
    <property type="entry name" value="GAF"/>
    <property type="match status" value="1"/>
</dbReference>
<dbReference type="Pfam" id="PF00512">
    <property type="entry name" value="HisKA"/>
    <property type="match status" value="1"/>
</dbReference>
<dbReference type="InterPro" id="IPR000014">
    <property type="entry name" value="PAS"/>
</dbReference>
<dbReference type="InterPro" id="IPR003661">
    <property type="entry name" value="HisK_dim/P_dom"/>
</dbReference>
<dbReference type="InterPro" id="IPR029016">
    <property type="entry name" value="GAF-like_dom_sf"/>
</dbReference>
<dbReference type="SUPFAM" id="SSF47384">
    <property type="entry name" value="Homodimeric domain of signal transducing histidine kinase"/>
    <property type="match status" value="1"/>
</dbReference>
<dbReference type="PANTHER" id="PTHR45339:SF3">
    <property type="entry name" value="HISTIDINE KINASE"/>
    <property type="match status" value="1"/>
</dbReference>
<organism evidence="11 12">
    <name type="scientific">Brevundimonas pondensis</name>
    <dbReference type="NCBI Taxonomy" id="2774189"/>
    <lineage>
        <taxon>Bacteria</taxon>
        <taxon>Pseudomonadati</taxon>
        <taxon>Pseudomonadota</taxon>
        <taxon>Alphaproteobacteria</taxon>
        <taxon>Caulobacterales</taxon>
        <taxon>Caulobacteraceae</taxon>
        <taxon>Brevundimonas</taxon>
    </lineage>
</organism>
<evidence type="ECO:0000259" key="8">
    <source>
        <dbReference type="PROSITE" id="PS50110"/>
    </source>
</evidence>
<feature type="domain" description="PAS" evidence="9">
    <location>
        <begin position="289"/>
        <end position="358"/>
    </location>
</feature>
<evidence type="ECO:0000259" key="9">
    <source>
        <dbReference type="PROSITE" id="PS50112"/>
    </source>
</evidence>
<dbReference type="PROSITE" id="PS50109">
    <property type="entry name" value="HIS_KIN"/>
    <property type="match status" value="1"/>
</dbReference>
<evidence type="ECO:0000256" key="5">
    <source>
        <dbReference type="ARBA" id="ARBA00022777"/>
    </source>
</evidence>
<dbReference type="SMART" id="SM00091">
    <property type="entry name" value="PAS"/>
    <property type="match status" value="1"/>
</dbReference>
<evidence type="ECO:0000256" key="1">
    <source>
        <dbReference type="ARBA" id="ARBA00000085"/>
    </source>
</evidence>
<dbReference type="InterPro" id="IPR013655">
    <property type="entry name" value="PAS_fold_3"/>
</dbReference>
<dbReference type="EC" id="2.7.13.3" evidence="2"/>
<dbReference type="Gene3D" id="1.10.287.130">
    <property type="match status" value="1"/>
</dbReference>
<evidence type="ECO:0000256" key="4">
    <source>
        <dbReference type="ARBA" id="ARBA00022679"/>
    </source>
</evidence>
<feature type="domain" description="PAC" evidence="10">
    <location>
        <begin position="361"/>
        <end position="413"/>
    </location>
</feature>
<dbReference type="SMART" id="SM00387">
    <property type="entry name" value="HATPase_c"/>
    <property type="match status" value="1"/>
</dbReference>
<dbReference type="InterPro" id="IPR011006">
    <property type="entry name" value="CheY-like_superfamily"/>
</dbReference>
<comment type="catalytic activity">
    <reaction evidence="1">
        <text>ATP + protein L-histidine = ADP + protein N-phospho-L-histidine.</text>
        <dbReference type="EC" id="2.7.13.3"/>
    </reaction>
</comment>
<keyword evidence="4" id="KW-0808">Transferase</keyword>
<dbReference type="InterPro" id="IPR005467">
    <property type="entry name" value="His_kinase_dom"/>
</dbReference>
<dbReference type="PRINTS" id="PR00344">
    <property type="entry name" value="BCTRLSENSOR"/>
</dbReference>
<dbReference type="Gene3D" id="3.40.50.2300">
    <property type="match status" value="1"/>
</dbReference>
<feature type="domain" description="Response regulatory" evidence="8">
    <location>
        <begin position="681"/>
        <end position="799"/>
    </location>
</feature>
<dbReference type="InterPro" id="IPR003018">
    <property type="entry name" value="GAF"/>
</dbReference>
<dbReference type="Pfam" id="PF00072">
    <property type="entry name" value="Response_reg"/>
    <property type="match status" value="1"/>
</dbReference>
<dbReference type="EMBL" id="CP062006">
    <property type="protein sequence ID" value="QTC86921.1"/>
    <property type="molecule type" value="Genomic_DNA"/>
</dbReference>
<dbReference type="PROSITE" id="PS50113">
    <property type="entry name" value="PAC"/>
    <property type="match status" value="2"/>
</dbReference>
<dbReference type="InterPro" id="IPR000700">
    <property type="entry name" value="PAS-assoc_C"/>
</dbReference>
<dbReference type="Gene3D" id="3.30.450.40">
    <property type="match status" value="1"/>
</dbReference>
<dbReference type="Gene3D" id="2.10.70.100">
    <property type="match status" value="1"/>
</dbReference>
<dbReference type="RefSeq" id="WP_207822730.1">
    <property type="nucleotide sequence ID" value="NZ_CP062006.1"/>
</dbReference>
<dbReference type="Gene3D" id="3.30.450.20">
    <property type="entry name" value="PAS domain"/>
    <property type="match status" value="2"/>
</dbReference>
<dbReference type="SMART" id="SM00448">
    <property type="entry name" value="REC"/>
    <property type="match status" value="1"/>
</dbReference>
<dbReference type="CDD" id="cd00082">
    <property type="entry name" value="HisKA"/>
    <property type="match status" value="1"/>
</dbReference>
<dbReference type="SUPFAM" id="SSF55785">
    <property type="entry name" value="PYP-like sensor domain (PAS domain)"/>
    <property type="match status" value="2"/>
</dbReference>
<accession>A0ABX7SH31</accession>
<gene>
    <name evidence="11" type="ORF">IFE19_12370</name>
</gene>
<feature type="domain" description="Histidine kinase" evidence="7">
    <location>
        <begin position="431"/>
        <end position="653"/>
    </location>
</feature>
<dbReference type="PROSITE" id="PS50110">
    <property type="entry name" value="RESPONSE_REGULATORY"/>
    <property type="match status" value="1"/>
</dbReference>
<dbReference type="InterPro" id="IPR035965">
    <property type="entry name" value="PAS-like_dom_sf"/>
</dbReference>
<reference evidence="11 12" key="1">
    <citation type="submission" date="2020-09" db="EMBL/GenBank/DDBJ databases">
        <title>Brevundimonas sp. LVF1 isolated from an oligotrophic pond in Goettingen, Germany.</title>
        <authorList>
            <person name="Friedrich I."/>
            <person name="Klassen A."/>
            <person name="Neubauer H."/>
            <person name="Schneider D."/>
            <person name="Hertel R."/>
            <person name="Daniel R."/>
        </authorList>
    </citation>
    <scope>NUCLEOTIDE SEQUENCE [LARGE SCALE GENOMIC DNA]</scope>
    <source>
        <strain evidence="11 12">LVF1</strain>
    </source>
</reference>
<dbReference type="InterPro" id="IPR001789">
    <property type="entry name" value="Sig_transdc_resp-reg_receiver"/>
</dbReference>
<dbReference type="SUPFAM" id="SSF52172">
    <property type="entry name" value="CheY-like"/>
    <property type="match status" value="1"/>
</dbReference>
<evidence type="ECO:0000313" key="11">
    <source>
        <dbReference type="EMBL" id="QTC86921.1"/>
    </source>
</evidence>
<dbReference type="InterPro" id="IPR003594">
    <property type="entry name" value="HATPase_dom"/>
</dbReference>